<organism evidence="4 5">
    <name type="scientific">Engystomops pustulosus</name>
    <name type="common">Tungara frog</name>
    <name type="synonym">Physalaemus pustulosus</name>
    <dbReference type="NCBI Taxonomy" id="76066"/>
    <lineage>
        <taxon>Eukaryota</taxon>
        <taxon>Metazoa</taxon>
        <taxon>Chordata</taxon>
        <taxon>Craniata</taxon>
        <taxon>Vertebrata</taxon>
        <taxon>Euteleostomi</taxon>
        <taxon>Amphibia</taxon>
        <taxon>Batrachia</taxon>
        <taxon>Anura</taxon>
        <taxon>Neobatrachia</taxon>
        <taxon>Hyloidea</taxon>
        <taxon>Leptodactylidae</taxon>
        <taxon>Leiuperinae</taxon>
        <taxon>Engystomops</taxon>
    </lineage>
</organism>
<feature type="compositionally biased region" description="Polar residues" evidence="2">
    <location>
        <begin position="427"/>
        <end position="436"/>
    </location>
</feature>
<feature type="compositionally biased region" description="Polar residues" evidence="2">
    <location>
        <begin position="620"/>
        <end position="630"/>
    </location>
</feature>
<proteinExistence type="predicted"/>
<sequence>MLELDVLEHRPLNSLEPSVSRTVTHTWPVLHVPFIHELRIGPDPILDPGNLGQVAVQVNVAEAPFTLTKDFKDTTIIPKPEPVFCAITKGTDELFIVNSAVMLDAVEKVTPMEICDCAQSMTLRESGESTGLQIREDFLEIPNGLADELHMKDGLTLSDPIAKMNNKTAGHQCTVYSTSYSVKCLEAEHSPCTSNPRTADFPGCPTSFSKTSTCKKPGFVYKNEVPSETCPPEIAELGTANDMTKENVATDRNSVSVESIQQEIIDERQSNENSITYPSAADSAETPHSRLEDTNVDTLKDGLLLCEKSAGNLGNDHPFKPNLQPCFEKSSGAKALDTEECSDAPDCHECRCANTLGHCSDPIQLTNPCEKPSYPTCTRTSVSVDRIETLFIASCSRDLERESKEHLSKSSVSPAEEFDRNERTTEPDVNTRGQSVETEETECAIPQTMKIRESEGTGELVIKPAKGFCDMVQAVTNNPATSHQSVVHCHYLVDSELPKPKLKSTNAALCDFSSCDEAISTAMQSDLATVKDTEMDSHYLKVPSRTAGYSTDETPSYALVPYMNIWNFLTYPEVNSPFSRPEPNNKIESQELKKDGLEDSVTEGYLFRSEISIKASCMPKNSQGDINYSRSGDRYNNEPDSSSKMQTLAQDVEISADSLSGHAEGHSIKANLLQMSALSQQEDPSQINSVSLCDSCIDVNVPNKLPQMVHVRHADDRLQSNQTNVSFQMGKHMPGLSLSNEHLHDCSTSFPTSLQSSTISTAEGKNLVKCPSEVPLDNFQIHNAYCAEPSVLIVDDLKKSLSLKQRHRKTPKEPSASDLVESIRISAQKVPGSKQSAQTLALSKGDRPLSLHMEKCLTSEPKTPPLKAVVTTKTMKVKSHRNKFYSEIKIPEQLPKEIPRQSVSCHMMGGISGRGKNYNLRPAPQSLSCDMSQEAKRPKISDGIIVRSCKMNCVDKFSLHSEDRVSQLGQAAKRKDPPGAISSRSLLDTNIFAKRQPNRKCKRFTSQESMPINTETRNAKTSSALKIHSNNINVKYRPPSEKHVEFNLTSKPHFSHMTRRGAGFQKRTSLLKCTQDQRTLNKLSRIANRLTAPSKSTPFSSDMKVIPFRGVKIQARKLLTVFSCVNMRMNSQPWQIWQENVCLMPIRDRHVSQSMTLYPKTFFSSLGDALSLKASDNLTFPVSFHVNLDPNCLSDFLKFNPPDFILGSTQPSATSSELSEWTLSLFLSSRVPTDTDGVHLLTQWSPQFRAVTSSSESSHMWRSFGKSGCSMLGLHTILALSSPGCYRLWTRRRNLGSRIPTIQKLSVTQFAHGLKGSPQLSRSTDQFSSLAFSLGRILSTWSQHGLSALSSDCANTHPNCSVWLPTQNSNRIRSPKKLVYVPQLPLNTVPQLNTNSLPVQNLNHMLKSWICDQEDFRLPFSLSIQHADDPKPLVWLPSQSKKDVEFTSHPIKPEDDHKHTIFIVKEKLISHHSSPQQNILERPLCVSALKKDSKPVINFSLQKDPTIILDSRCDVSIKENASVDTLCPKGQAHHIEQRKEIIVSCTESQNKDQGNEKGSFERRPQRVSQIKIRKTIPKPDPNLTPMGLPKPKRVNKKEFSLEDIYTNKNYKSPPPARSLETIFEEPKEKNGVLISVSQQKRKRILEFRDCTVPRLKRPKGRVKVMTSCKRGRKAAMEGVQLDALLIQKLMDLENCLLEEEAMERSSAASEIPC</sequence>
<reference evidence="4" key="1">
    <citation type="thesis" date="2020" institute="ProQuest LLC" country="789 East Eisenhower Parkway, Ann Arbor, MI, USA">
        <title>Comparative Genomics and Chromosome Evolution.</title>
        <authorList>
            <person name="Mudd A.B."/>
        </authorList>
    </citation>
    <scope>NUCLEOTIDE SEQUENCE</scope>
    <source>
        <strain evidence="4">237g6f4</strain>
        <tissue evidence="4">Blood</tissue>
    </source>
</reference>
<dbReference type="EMBL" id="WNYA01000001">
    <property type="protein sequence ID" value="KAG8597079.1"/>
    <property type="molecule type" value="Genomic_DNA"/>
</dbReference>
<dbReference type="InterPro" id="IPR026320">
    <property type="entry name" value="PRR14"/>
</dbReference>
<feature type="region of interest" description="Disordered" evidence="2">
    <location>
        <begin position="268"/>
        <end position="289"/>
    </location>
</feature>
<evidence type="ECO:0000256" key="2">
    <source>
        <dbReference type="SAM" id="MobiDB-lite"/>
    </source>
</evidence>
<dbReference type="InterPro" id="IPR028149">
    <property type="entry name" value="Tantalus-like"/>
</dbReference>
<dbReference type="PANTHER" id="PTHR14522:SF0">
    <property type="entry name" value="PROTEIN PRR14L"/>
    <property type="match status" value="1"/>
</dbReference>
<name>A0AAV7DI71_ENGPU</name>
<evidence type="ECO:0000259" key="3">
    <source>
        <dbReference type="Pfam" id="PF15386"/>
    </source>
</evidence>
<feature type="region of interest" description="Disordered" evidence="2">
    <location>
        <begin position="403"/>
        <end position="443"/>
    </location>
</feature>
<feature type="domain" description="Tantalus-like" evidence="3">
    <location>
        <begin position="1583"/>
        <end position="1640"/>
    </location>
</feature>
<feature type="region of interest" description="Disordered" evidence="2">
    <location>
        <begin position="620"/>
        <end position="646"/>
    </location>
</feature>
<accession>A0AAV7DI71</accession>
<keyword evidence="5" id="KW-1185">Reference proteome</keyword>
<evidence type="ECO:0000313" key="5">
    <source>
        <dbReference type="Proteomes" id="UP000824782"/>
    </source>
</evidence>
<keyword evidence="1" id="KW-0597">Phosphoprotein</keyword>
<dbReference type="Proteomes" id="UP000824782">
    <property type="component" value="Unassembled WGS sequence"/>
</dbReference>
<dbReference type="PANTHER" id="PTHR14522">
    <property type="entry name" value="EMO2-RELATED"/>
    <property type="match status" value="1"/>
</dbReference>
<protein>
    <recommendedName>
        <fullName evidence="3">Tantalus-like domain-containing protein</fullName>
    </recommendedName>
</protein>
<gene>
    <name evidence="4" type="ORF">GDO81_002160</name>
</gene>
<feature type="region of interest" description="Disordered" evidence="2">
    <location>
        <begin position="1547"/>
        <end position="1568"/>
    </location>
</feature>
<comment type="caution">
    <text evidence="4">The sequence shown here is derived from an EMBL/GenBank/DDBJ whole genome shotgun (WGS) entry which is preliminary data.</text>
</comment>
<feature type="compositionally biased region" description="Basic and acidic residues" evidence="2">
    <location>
        <begin position="417"/>
        <end position="426"/>
    </location>
</feature>
<dbReference type="Pfam" id="PF15386">
    <property type="entry name" value="Tantalus"/>
    <property type="match status" value="1"/>
</dbReference>
<feature type="compositionally biased region" description="Basic and acidic residues" evidence="2">
    <location>
        <begin position="1549"/>
        <end position="1564"/>
    </location>
</feature>
<evidence type="ECO:0000313" key="4">
    <source>
        <dbReference type="EMBL" id="KAG8597079.1"/>
    </source>
</evidence>
<evidence type="ECO:0000256" key="1">
    <source>
        <dbReference type="ARBA" id="ARBA00022553"/>
    </source>
</evidence>